<keyword evidence="2" id="KW-1185">Reference proteome</keyword>
<organism evidence="1 2">
    <name type="scientific">Mesorhizobium opportunistum</name>
    <dbReference type="NCBI Taxonomy" id="593909"/>
    <lineage>
        <taxon>Bacteria</taxon>
        <taxon>Pseudomonadati</taxon>
        <taxon>Pseudomonadota</taxon>
        <taxon>Alphaproteobacteria</taxon>
        <taxon>Hyphomicrobiales</taxon>
        <taxon>Phyllobacteriaceae</taxon>
        <taxon>Mesorhizobium</taxon>
    </lineage>
</organism>
<gene>
    <name evidence="1" type="ORF">NKI33_20105</name>
</gene>
<dbReference type="Proteomes" id="UP001464387">
    <property type="component" value="Unassembled WGS sequence"/>
</dbReference>
<proteinExistence type="predicted"/>
<name>A0ABV1YJD7_9HYPH</name>
<evidence type="ECO:0000313" key="2">
    <source>
        <dbReference type="Proteomes" id="UP001464387"/>
    </source>
</evidence>
<comment type="caution">
    <text evidence="1">The sequence shown here is derived from an EMBL/GenBank/DDBJ whole genome shotgun (WGS) entry which is preliminary data.</text>
</comment>
<dbReference type="EMBL" id="JAMYPJ010000030">
    <property type="protein sequence ID" value="MER8935263.1"/>
    <property type="molecule type" value="Genomic_DNA"/>
</dbReference>
<accession>A0ABV1YJD7</accession>
<protein>
    <submittedName>
        <fullName evidence="1">Uncharacterized protein</fullName>
    </submittedName>
</protein>
<reference evidence="1 2" key="1">
    <citation type="journal article" date="2024" name="Proc. Natl. Acad. Sci. U.S.A.">
        <title>The evolutionary genomics of adaptation to stress in wild rhizobium bacteria.</title>
        <authorList>
            <person name="Kehlet-Delgado H."/>
            <person name="Montoya A.P."/>
            <person name="Jensen K.T."/>
            <person name="Wendlandt C.E."/>
            <person name="Dexheimer C."/>
            <person name="Roberts M."/>
            <person name="Torres Martinez L."/>
            <person name="Friesen M.L."/>
            <person name="Griffitts J.S."/>
            <person name="Porter S.S."/>
        </authorList>
    </citation>
    <scope>NUCLEOTIDE SEQUENCE [LARGE SCALE GENOMIC DNA]</scope>
    <source>
        <strain evidence="1 2">M0729</strain>
    </source>
</reference>
<dbReference type="RefSeq" id="WP_352657408.1">
    <property type="nucleotide sequence ID" value="NZ_JAMYMY010000033.1"/>
</dbReference>
<sequence length="141" mass="14789">MSPSCTSGSSGSRTEIGLGFRRHLAEAAFLACVSNDVIRARRIAKGLHAIAPGGRESVIAYAVADLTVGDIEAALEKLRPLSDINDAYGMAFKALALHLAGRLSQRDAVLKQVPGGDPDVDGLVITLGKSSVAHPAERDIW</sequence>
<evidence type="ECO:0000313" key="1">
    <source>
        <dbReference type="EMBL" id="MER8935263.1"/>
    </source>
</evidence>